<protein>
    <recommendedName>
        <fullName evidence="1">Inhibitor I9 domain-containing protein</fullName>
    </recommendedName>
</protein>
<accession>A0A8J5GZK1</accession>
<dbReference type="PANTHER" id="PTHR48222:SF4">
    <property type="entry name" value="PROTEINASE INHIBITOR, PROPEPTIDE"/>
    <property type="match status" value="1"/>
</dbReference>
<comment type="caution">
    <text evidence="2">The sequence shown here is derived from an EMBL/GenBank/DDBJ whole genome shotgun (WGS) entry which is preliminary data.</text>
</comment>
<evidence type="ECO:0000313" key="3">
    <source>
        <dbReference type="Proteomes" id="UP000734854"/>
    </source>
</evidence>
<dbReference type="AlphaFoldDB" id="A0A8J5GZK1"/>
<dbReference type="Pfam" id="PF05922">
    <property type="entry name" value="Inhibitor_I9"/>
    <property type="match status" value="1"/>
</dbReference>
<dbReference type="EMBL" id="JACMSC010000007">
    <property type="protein sequence ID" value="KAG6513491.1"/>
    <property type="molecule type" value="Genomic_DNA"/>
</dbReference>
<dbReference type="Gene3D" id="3.30.70.80">
    <property type="entry name" value="Peptidase S8 propeptide/proteinase inhibitor I9"/>
    <property type="match status" value="1"/>
</dbReference>
<gene>
    <name evidence="2" type="ORF">ZIOFF_023821</name>
</gene>
<dbReference type="InterPro" id="IPR010259">
    <property type="entry name" value="S8pro/Inhibitor_I9"/>
</dbReference>
<proteinExistence type="predicted"/>
<organism evidence="2 3">
    <name type="scientific">Zingiber officinale</name>
    <name type="common">Ginger</name>
    <name type="synonym">Amomum zingiber</name>
    <dbReference type="NCBI Taxonomy" id="94328"/>
    <lineage>
        <taxon>Eukaryota</taxon>
        <taxon>Viridiplantae</taxon>
        <taxon>Streptophyta</taxon>
        <taxon>Embryophyta</taxon>
        <taxon>Tracheophyta</taxon>
        <taxon>Spermatophyta</taxon>
        <taxon>Magnoliopsida</taxon>
        <taxon>Liliopsida</taxon>
        <taxon>Zingiberales</taxon>
        <taxon>Zingiberaceae</taxon>
        <taxon>Zingiber</taxon>
    </lineage>
</organism>
<feature type="domain" description="Inhibitor I9" evidence="1">
    <location>
        <begin position="106"/>
        <end position="171"/>
    </location>
</feature>
<sequence>MQQQQRVVLRQHPNFGLWPAVSLPSFLNAEETDSRQSIYINPLPPATMTMPSFRSLLSVLSLLSLAVLLDPSSLSVSPYAMADATTKLPETEEATVQIVFVEKPETEEPEAFHIRTLVAVLGSEEAAKESLIYHYTHAASGFSAKLTKSQIEELSKQPGVFRVMPSRTLNLMGGSGRSAGAGGFGLARHFKLEEVGSGLITKRRDPSITVRRKKKESGPLLLKLPSVLEKGQPKSAVREIESEKSMDEEVELDQDMDGFNRFMTPEMDRRFACAIQICKKEIVIGICWFRSPFSSETKRLLLGNFDPVSRYELFCSATDRKA</sequence>
<reference evidence="2 3" key="1">
    <citation type="submission" date="2020-08" db="EMBL/GenBank/DDBJ databases">
        <title>Plant Genome Project.</title>
        <authorList>
            <person name="Zhang R.-G."/>
        </authorList>
    </citation>
    <scope>NUCLEOTIDE SEQUENCE [LARGE SCALE GENOMIC DNA]</scope>
    <source>
        <tissue evidence="2">Rhizome</tissue>
    </source>
</reference>
<keyword evidence="3" id="KW-1185">Reference proteome</keyword>
<name>A0A8J5GZK1_ZINOF</name>
<dbReference type="PANTHER" id="PTHR48222">
    <property type="entry name" value="PROTEINASE INHIBITOR, PROPEPTIDE"/>
    <property type="match status" value="1"/>
</dbReference>
<dbReference type="Proteomes" id="UP000734854">
    <property type="component" value="Unassembled WGS sequence"/>
</dbReference>
<evidence type="ECO:0000259" key="1">
    <source>
        <dbReference type="Pfam" id="PF05922"/>
    </source>
</evidence>
<dbReference type="InterPro" id="IPR037045">
    <property type="entry name" value="S8pro/Inhibitor_I9_sf"/>
</dbReference>
<evidence type="ECO:0000313" key="2">
    <source>
        <dbReference type="EMBL" id="KAG6513491.1"/>
    </source>
</evidence>